<protein>
    <submittedName>
        <fullName evidence="1">Uncharacterized protein</fullName>
    </submittedName>
</protein>
<organism evidence="1 2">
    <name type="scientific">Hyalomma asiaticum</name>
    <name type="common">Tick</name>
    <dbReference type="NCBI Taxonomy" id="266040"/>
    <lineage>
        <taxon>Eukaryota</taxon>
        <taxon>Metazoa</taxon>
        <taxon>Ecdysozoa</taxon>
        <taxon>Arthropoda</taxon>
        <taxon>Chelicerata</taxon>
        <taxon>Arachnida</taxon>
        <taxon>Acari</taxon>
        <taxon>Parasitiformes</taxon>
        <taxon>Ixodida</taxon>
        <taxon>Ixodoidea</taxon>
        <taxon>Ixodidae</taxon>
        <taxon>Hyalomminae</taxon>
        <taxon>Hyalomma</taxon>
    </lineage>
</organism>
<evidence type="ECO:0000313" key="2">
    <source>
        <dbReference type="Proteomes" id="UP000821845"/>
    </source>
</evidence>
<evidence type="ECO:0000313" key="1">
    <source>
        <dbReference type="EMBL" id="KAH6931242.1"/>
    </source>
</evidence>
<dbReference type="Proteomes" id="UP000821845">
    <property type="component" value="Chromosome 5"/>
</dbReference>
<comment type="caution">
    <text evidence="1">The sequence shown here is derived from an EMBL/GenBank/DDBJ whole genome shotgun (WGS) entry which is preliminary data.</text>
</comment>
<proteinExistence type="predicted"/>
<keyword evidence="2" id="KW-1185">Reference proteome</keyword>
<gene>
    <name evidence="1" type="ORF">HPB50_023018</name>
</gene>
<accession>A0ACB7SAX6</accession>
<name>A0ACB7SAX6_HYAAI</name>
<dbReference type="EMBL" id="CM023485">
    <property type="protein sequence ID" value="KAH6931242.1"/>
    <property type="molecule type" value="Genomic_DNA"/>
</dbReference>
<reference evidence="1" key="1">
    <citation type="submission" date="2020-05" db="EMBL/GenBank/DDBJ databases">
        <title>Large-scale comparative analyses of tick genomes elucidate their genetic diversity and vector capacities.</title>
        <authorList>
            <person name="Jia N."/>
            <person name="Wang J."/>
            <person name="Shi W."/>
            <person name="Du L."/>
            <person name="Sun Y."/>
            <person name="Zhan W."/>
            <person name="Jiang J."/>
            <person name="Wang Q."/>
            <person name="Zhang B."/>
            <person name="Ji P."/>
            <person name="Sakyi L.B."/>
            <person name="Cui X."/>
            <person name="Yuan T."/>
            <person name="Jiang B."/>
            <person name="Yang W."/>
            <person name="Lam T.T.-Y."/>
            <person name="Chang Q."/>
            <person name="Ding S."/>
            <person name="Wang X."/>
            <person name="Zhu J."/>
            <person name="Ruan X."/>
            <person name="Zhao L."/>
            <person name="Wei J."/>
            <person name="Que T."/>
            <person name="Du C."/>
            <person name="Cheng J."/>
            <person name="Dai P."/>
            <person name="Han X."/>
            <person name="Huang E."/>
            <person name="Gao Y."/>
            <person name="Liu J."/>
            <person name="Shao H."/>
            <person name="Ye R."/>
            <person name="Li L."/>
            <person name="Wei W."/>
            <person name="Wang X."/>
            <person name="Wang C."/>
            <person name="Yang T."/>
            <person name="Huo Q."/>
            <person name="Li W."/>
            <person name="Guo W."/>
            <person name="Chen H."/>
            <person name="Zhou L."/>
            <person name="Ni X."/>
            <person name="Tian J."/>
            <person name="Zhou Y."/>
            <person name="Sheng Y."/>
            <person name="Liu T."/>
            <person name="Pan Y."/>
            <person name="Xia L."/>
            <person name="Li J."/>
            <person name="Zhao F."/>
            <person name="Cao W."/>
        </authorList>
    </citation>
    <scope>NUCLEOTIDE SEQUENCE</scope>
    <source>
        <strain evidence="1">Hyas-2018</strain>
    </source>
</reference>
<sequence length="115" mass="12130">MERRGGCGNIGGHVFVIRDDGGAPWRPLPKEGIHRLSPPPPCPLGPCSVQAGERSAHHTGPAAPYNERAQQIRSALSPAEPLDPVTPGRAPVGGRTVFGRPGFDLNDRGEQGLVE</sequence>